<dbReference type="AlphaFoldDB" id="A0A537LCX7"/>
<keyword evidence="1" id="KW-0547">Nucleotide-binding</keyword>
<dbReference type="EMBL" id="VBAL01000020">
    <property type="protein sequence ID" value="TMJ05882.1"/>
    <property type="molecule type" value="Genomic_DNA"/>
</dbReference>
<dbReference type="Proteomes" id="UP000319353">
    <property type="component" value="Unassembled WGS sequence"/>
</dbReference>
<dbReference type="InterPro" id="IPR023098">
    <property type="entry name" value="SerK/SbnI_C"/>
</dbReference>
<reference evidence="3 4" key="1">
    <citation type="journal article" date="2019" name="Nat. Microbiol.">
        <title>Mediterranean grassland soil C-N compound turnover is dependent on rainfall and depth, and is mediated by genomically divergent microorganisms.</title>
        <authorList>
            <person name="Diamond S."/>
            <person name="Andeer P.F."/>
            <person name="Li Z."/>
            <person name="Crits-Christoph A."/>
            <person name="Burstein D."/>
            <person name="Anantharaman K."/>
            <person name="Lane K.R."/>
            <person name="Thomas B.C."/>
            <person name="Pan C."/>
            <person name="Northen T.R."/>
            <person name="Banfield J.F."/>
        </authorList>
    </citation>
    <scope>NUCLEOTIDE SEQUENCE [LARGE SCALE GENOMIC DNA]</scope>
    <source>
        <strain evidence="3">NP_4</strain>
    </source>
</reference>
<dbReference type="GO" id="GO:0005524">
    <property type="term" value="F:ATP binding"/>
    <property type="evidence" value="ECO:0007669"/>
    <property type="project" value="UniProtKB-KW"/>
</dbReference>
<evidence type="ECO:0000313" key="3">
    <source>
        <dbReference type="EMBL" id="TMJ05882.1"/>
    </source>
</evidence>
<dbReference type="CDD" id="cd16388">
    <property type="entry name" value="SbnI_like_N"/>
    <property type="match status" value="1"/>
</dbReference>
<sequence>MDRVDWEDSFWMMTDDKAKVRAALRLPEGQSLPDLRIVPRAQVHLHEDTDPARVQRLVRDLRADGILRNPPIAAPLAPDGFVVLDGANRTSALLALEAQMVLLQVVEYEDPAVRLDVWSHLLTQPVDLAALLRAKGLSLQDVDPTVALRRLSGRTAACYVLTSARAFEVSTSPHRSLAATLSAVVDAYKPSNRIYRVMNTDLGALREEYGSVGALVVFPTFTKRDIVDIARAPVKLPTGITRHLIPGRALRVNIPLEVLISPGDIDQKNRWMAEEIHRRLLENRIRYYPESSFLFDE</sequence>
<gene>
    <name evidence="3" type="ORF">E6H01_02415</name>
</gene>
<evidence type="ECO:0008006" key="5">
    <source>
        <dbReference type="Google" id="ProtNLM"/>
    </source>
</evidence>
<evidence type="ECO:0000256" key="1">
    <source>
        <dbReference type="ARBA" id="ARBA00022741"/>
    </source>
</evidence>
<dbReference type="Gene3D" id="3.30.1760.10">
    <property type="entry name" value="Conserved hypothetical protein from pyrococcus furiosus pfu- 392566-001, domain 2"/>
    <property type="match status" value="1"/>
</dbReference>
<evidence type="ECO:0000256" key="2">
    <source>
        <dbReference type="ARBA" id="ARBA00022840"/>
    </source>
</evidence>
<proteinExistence type="predicted"/>
<accession>A0A537LCX7</accession>
<comment type="caution">
    <text evidence="3">The sequence shown here is derived from an EMBL/GenBank/DDBJ whole genome shotgun (WGS) entry which is preliminary data.</text>
</comment>
<organism evidence="3 4">
    <name type="scientific">Candidatus Segetimicrobium genomatis</name>
    <dbReference type="NCBI Taxonomy" id="2569760"/>
    <lineage>
        <taxon>Bacteria</taxon>
        <taxon>Bacillati</taxon>
        <taxon>Candidatus Sysuimicrobiota</taxon>
        <taxon>Candidatus Sysuimicrobiia</taxon>
        <taxon>Candidatus Sysuimicrobiales</taxon>
        <taxon>Candidatus Segetimicrobiaceae</taxon>
        <taxon>Candidatus Segetimicrobium</taxon>
    </lineage>
</organism>
<dbReference type="InterPro" id="IPR036086">
    <property type="entry name" value="ParB/Sulfiredoxin_sf"/>
</dbReference>
<evidence type="ECO:0000313" key="4">
    <source>
        <dbReference type="Proteomes" id="UP000319353"/>
    </source>
</evidence>
<name>A0A537LCX7_9BACT</name>
<dbReference type="SUPFAM" id="SSF110849">
    <property type="entry name" value="ParB/Sulfiredoxin"/>
    <property type="match status" value="1"/>
</dbReference>
<protein>
    <recommendedName>
        <fullName evidence="5">ParB/Sulfiredoxin domain-containing protein</fullName>
    </recommendedName>
</protein>
<keyword evidence="2" id="KW-0067">ATP-binding</keyword>
<dbReference type="InterPro" id="IPR037953">
    <property type="entry name" value="SbnI-like_N"/>
</dbReference>
<dbReference type="Gene3D" id="3.90.1530.10">
    <property type="entry name" value="Conserved hypothetical protein from pyrococcus furiosus pfu- 392566-001, ParB domain"/>
    <property type="match status" value="1"/>
</dbReference>